<evidence type="ECO:0000313" key="1">
    <source>
        <dbReference type="EMBL" id="MXN67479.1"/>
    </source>
</evidence>
<protein>
    <submittedName>
        <fullName evidence="1">Uncharacterized protein</fullName>
    </submittedName>
</protein>
<proteinExistence type="predicted"/>
<accession>A0A7X3LYJ2</accession>
<sequence>MAEKLDNTFNASLKDAAAGGVITLTRLRSCWQVAMPQTVWLRLFCWRA</sequence>
<dbReference type="Proteomes" id="UP000433101">
    <property type="component" value="Unassembled WGS sequence"/>
</dbReference>
<keyword evidence="2" id="KW-1185">Reference proteome</keyword>
<organism evidence="1 2">
    <name type="scientific">Stappia sediminis</name>
    <dbReference type="NCBI Taxonomy" id="2692190"/>
    <lineage>
        <taxon>Bacteria</taxon>
        <taxon>Pseudomonadati</taxon>
        <taxon>Pseudomonadota</taxon>
        <taxon>Alphaproteobacteria</taxon>
        <taxon>Hyphomicrobiales</taxon>
        <taxon>Stappiaceae</taxon>
        <taxon>Stappia</taxon>
    </lineage>
</organism>
<evidence type="ECO:0000313" key="2">
    <source>
        <dbReference type="Proteomes" id="UP000433101"/>
    </source>
</evidence>
<gene>
    <name evidence="1" type="ORF">GR183_21445</name>
</gene>
<dbReference type="EMBL" id="WUMV01000011">
    <property type="protein sequence ID" value="MXN67479.1"/>
    <property type="molecule type" value="Genomic_DNA"/>
</dbReference>
<dbReference type="AlphaFoldDB" id="A0A7X3LYJ2"/>
<name>A0A7X3LYJ2_9HYPH</name>
<reference evidence="1 2" key="1">
    <citation type="submission" date="2019-12" db="EMBL/GenBank/DDBJ databases">
        <authorList>
            <person name="Li M."/>
        </authorList>
    </citation>
    <scope>NUCLEOTIDE SEQUENCE [LARGE SCALE GENOMIC DNA]</scope>
    <source>
        <strain evidence="1 2">GBMRC 2046</strain>
    </source>
</reference>
<comment type="caution">
    <text evidence="1">The sequence shown here is derived from an EMBL/GenBank/DDBJ whole genome shotgun (WGS) entry which is preliminary data.</text>
</comment>